<keyword evidence="31" id="KW-1185">Reference proteome</keyword>
<evidence type="ECO:0000259" key="27">
    <source>
        <dbReference type="PROSITE" id="PS50974"/>
    </source>
</evidence>
<evidence type="ECO:0000256" key="16">
    <source>
        <dbReference type="ARBA" id="ARBA00023167"/>
    </source>
</evidence>
<protein>
    <recommendedName>
        <fullName evidence="7 20">Methionine synthase</fullName>
        <ecNumber evidence="6 20">2.1.1.13</ecNumber>
    </recommendedName>
    <alternativeName>
        <fullName evidence="19 21">5-methyltetrahydrofolate--homocysteine methyltransferase</fullName>
    </alternativeName>
</protein>
<dbReference type="NCBIfam" id="TIGR02082">
    <property type="entry name" value="metH"/>
    <property type="match status" value="1"/>
</dbReference>
<dbReference type="FunFam" id="3.40.50.280:FF:000001">
    <property type="entry name" value="Methionine synthase"/>
    <property type="match status" value="1"/>
</dbReference>
<comment type="cofactor">
    <cofactor evidence="3 21 22">
        <name>methylcob(III)alamin</name>
        <dbReference type="ChEBI" id="CHEBI:28115"/>
    </cofactor>
</comment>
<gene>
    <name evidence="30" type="primary">metH</name>
    <name evidence="30" type="ORF">GXP67_25825</name>
</gene>
<dbReference type="GO" id="GO:0008705">
    <property type="term" value="F:methionine synthase activity"/>
    <property type="evidence" value="ECO:0007669"/>
    <property type="project" value="UniProtKB-UniRule"/>
</dbReference>
<dbReference type="RefSeq" id="WP_162445804.1">
    <property type="nucleotide sequence ID" value="NZ_CP048222.1"/>
</dbReference>
<keyword evidence="12 21" id="KW-0949">S-adenosyl-L-methionine</keyword>
<feature type="domain" description="B12-binding N-terminal" evidence="29">
    <location>
        <begin position="642"/>
        <end position="736"/>
    </location>
</feature>
<evidence type="ECO:0000256" key="19">
    <source>
        <dbReference type="ARBA" id="ARBA00031040"/>
    </source>
</evidence>
<dbReference type="PIRSF" id="PIRSF000381">
    <property type="entry name" value="MetH"/>
    <property type="match status" value="1"/>
</dbReference>
<dbReference type="InterPro" id="IPR036594">
    <property type="entry name" value="Meth_synthase_dom"/>
</dbReference>
<keyword evidence="10 21" id="KW-0846">Cobalamin</keyword>
<dbReference type="SUPFAM" id="SSF47644">
    <property type="entry name" value="Methionine synthase domain"/>
    <property type="match status" value="1"/>
</dbReference>
<keyword evidence="13 21" id="KW-0479">Metal-binding</keyword>
<evidence type="ECO:0000256" key="7">
    <source>
        <dbReference type="ARBA" id="ARBA00013998"/>
    </source>
</evidence>
<dbReference type="InterPro" id="IPR011005">
    <property type="entry name" value="Dihydropteroate_synth-like_sf"/>
</dbReference>
<dbReference type="InterPro" id="IPR033706">
    <property type="entry name" value="Met_synthase_B12-bd"/>
</dbReference>
<dbReference type="InterPro" id="IPR011822">
    <property type="entry name" value="MetH"/>
</dbReference>
<evidence type="ECO:0000256" key="23">
    <source>
        <dbReference type="PIRSR" id="PIRSR000381-2"/>
    </source>
</evidence>
<evidence type="ECO:0000259" key="26">
    <source>
        <dbReference type="PROSITE" id="PS50972"/>
    </source>
</evidence>
<dbReference type="Gene3D" id="3.20.20.330">
    <property type="entry name" value="Homocysteine-binding-like domain"/>
    <property type="match status" value="1"/>
</dbReference>
<feature type="domain" description="Hcy-binding" evidence="25">
    <location>
        <begin position="1"/>
        <end position="320"/>
    </location>
</feature>
<dbReference type="FunFam" id="3.20.20.20:FF:000002">
    <property type="entry name" value="Methionine synthase"/>
    <property type="match status" value="1"/>
</dbReference>
<feature type="binding site" evidence="23">
    <location>
        <position position="686"/>
    </location>
    <ligand>
        <name>methylcob(III)alamin</name>
        <dbReference type="ChEBI" id="CHEBI:28115"/>
    </ligand>
</feature>
<proteinExistence type="inferred from homology"/>
<evidence type="ECO:0000256" key="1">
    <source>
        <dbReference type="ARBA" id="ARBA00001700"/>
    </source>
</evidence>
<keyword evidence="8 21" id="KW-0489">Methyltransferase</keyword>
<feature type="binding site" evidence="22 24">
    <location>
        <position position="242"/>
    </location>
    <ligand>
        <name>Zn(2+)</name>
        <dbReference type="ChEBI" id="CHEBI:29105"/>
    </ligand>
</feature>
<evidence type="ECO:0000256" key="9">
    <source>
        <dbReference type="ARBA" id="ARBA00022605"/>
    </source>
</evidence>
<dbReference type="Pfam" id="PF02574">
    <property type="entry name" value="S-methyl_trans"/>
    <property type="match status" value="1"/>
</dbReference>
<evidence type="ECO:0000256" key="18">
    <source>
        <dbReference type="ARBA" id="ARBA00025552"/>
    </source>
</evidence>
<dbReference type="GO" id="GO:0031419">
    <property type="term" value="F:cobalamin binding"/>
    <property type="evidence" value="ECO:0007669"/>
    <property type="project" value="UniProtKB-UniRule"/>
</dbReference>
<organism evidence="30 31">
    <name type="scientific">Rhodocytophaga rosea</name>
    <dbReference type="NCBI Taxonomy" id="2704465"/>
    <lineage>
        <taxon>Bacteria</taxon>
        <taxon>Pseudomonadati</taxon>
        <taxon>Bacteroidota</taxon>
        <taxon>Cytophagia</taxon>
        <taxon>Cytophagales</taxon>
        <taxon>Rhodocytophagaceae</taxon>
        <taxon>Rhodocytophaga</taxon>
    </lineage>
</organism>
<keyword evidence="9 21" id="KW-0028">Amino-acid biosynthesis</keyword>
<evidence type="ECO:0000256" key="8">
    <source>
        <dbReference type="ARBA" id="ARBA00022603"/>
    </source>
</evidence>
<evidence type="ECO:0000256" key="17">
    <source>
        <dbReference type="ARBA" id="ARBA00023285"/>
    </source>
</evidence>
<dbReference type="InterPro" id="IPR036724">
    <property type="entry name" value="Cobalamin-bd_sf"/>
</dbReference>
<dbReference type="InterPro" id="IPR037010">
    <property type="entry name" value="VitB12-dep_Met_synth_activ_sf"/>
</dbReference>
<feature type="binding site" evidence="23">
    <location>
        <position position="952"/>
    </location>
    <ligand>
        <name>S-adenosyl-L-methionine</name>
        <dbReference type="ChEBI" id="CHEBI:59789"/>
    </ligand>
</feature>
<dbReference type="InterPro" id="IPR003759">
    <property type="entry name" value="Cbl-bd_cap"/>
</dbReference>
<evidence type="ECO:0000313" key="31">
    <source>
        <dbReference type="Proteomes" id="UP000480178"/>
    </source>
</evidence>
<dbReference type="InterPro" id="IPR036589">
    <property type="entry name" value="HCY_dom_sf"/>
</dbReference>
<evidence type="ECO:0000259" key="28">
    <source>
        <dbReference type="PROSITE" id="PS51332"/>
    </source>
</evidence>
<keyword evidence="15 21" id="KW-0862">Zinc</keyword>
<accession>A0A6C0GQP0</accession>
<dbReference type="FunFam" id="3.20.20.330:FF:000001">
    <property type="entry name" value="Methionine synthase"/>
    <property type="match status" value="1"/>
</dbReference>
<feature type="binding site" evidence="23">
    <location>
        <position position="865"/>
    </location>
    <ligand>
        <name>methylcob(III)alamin</name>
        <dbReference type="ChEBI" id="CHEBI:28115"/>
    </ligand>
</feature>
<keyword evidence="16 21" id="KW-0486">Methionine biosynthesis</keyword>
<feature type="domain" description="Pterin-binding" evidence="26">
    <location>
        <begin position="351"/>
        <end position="612"/>
    </location>
</feature>
<evidence type="ECO:0000256" key="3">
    <source>
        <dbReference type="ARBA" id="ARBA00001956"/>
    </source>
</evidence>
<dbReference type="SUPFAM" id="SSF52242">
    <property type="entry name" value="Cobalamin (vitamin B12)-binding domain"/>
    <property type="match status" value="1"/>
</dbReference>
<comment type="cofactor">
    <cofactor evidence="2 21 24">
        <name>Zn(2+)</name>
        <dbReference type="ChEBI" id="CHEBI:29105"/>
    </cofactor>
</comment>
<feature type="binding site" evidence="22 24">
    <location>
        <position position="305"/>
    </location>
    <ligand>
        <name>Zn(2+)</name>
        <dbReference type="ChEBI" id="CHEBI:29105"/>
    </ligand>
</feature>
<evidence type="ECO:0000256" key="15">
    <source>
        <dbReference type="ARBA" id="ARBA00022833"/>
    </source>
</evidence>
<evidence type="ECO:0000256" key="2">
    <source>
        <dbReference type="ARBA" id="ARBA00001947"/>
    </source>
</evidence>
<evidence type="ECO:0000256" key="20">
    <source>
        <dbReference type="NCBIfam" id="TIGR02082"/>
    </source>
</evidence>
<feature type="domain" description="B12-binding" evidence="28">
    <location>
        <begin position="751"/>
        <end position="886"/>
    </location>
</feature>
<dbReference type="Gene3D" id="3.20.20.20">
    <property type="entry name" value="Dihydropteroate synthase-like"/>
    <property type="match status" value="1"/>
</dbReference>
<dbReference type="PROSITE" id="PS50974">
    <property type="entry name" value="ADOMET_ACTIVATION"/>
    <property type="match status" value="1"/>
</dbReference>
<dbReference type="CDD" id="cd02069">
    <property type="entry name" value="methionine_synthase_B12_BD"/>
    <property type="match status" value="1"/>
</dbReference>
<keyword evidence="17 21" id="KW-0170">Cobalt</keyword>
<dbReference type="UniPathway" id="UPA00051">
    <property type="reaction ID" value="UER00081"/>
</dbReference>
<dbReference type="KEGG" id="rhoz:GXP67_25825"/>
<reference evidence="30 31" key="1">
    <citation type="submission" date="2020-01" db="EMBL/GenBank/DDBJ databases">
        <authorList>
            <person name="Kim M.K."/>
        </authorList>
    </citation>
    <scope>NUCLEOTIDE SEQUENCE [LARGE SCALE GENOMIC DNA]</scope>
    <source>
        <strain evidence="30 31">172606-1</strain>
    </source>
</reference>
<sequence length="1270" mass="141271">MNITELLNKRILVLDGAMGTMIQRYKLEEADYRGARFKDFPHDLKGNNDLLSLTQPQIIRQIHRQYFEAGADIAETNTFSGTSIAMADYHMEHLVYELNYESARIAKEVAQEFTKANPDKPRFVAGSIGPTNRTASLSPDVNNPGYRAVSFDELVTAYTEQVKGLMDGGADLLLVETIFDTLNAKAALFAIEQYFDAIGKRIPVMVSGTITDASGRTLSGQTLEAFLYSVSHIPLMSVGFNCALGADLLRPYVEELANKAPFFTSAHPNAGLPNEFGEYDESPEHMATVIEDFLQHNFINVIGGCCGTTPDHIKAIADVAAKYPPRQVPTDDHLPKFSGLEPLKIFPGANFVNIGERTNVTGSKAFARLIKAGDFEAALSVARNQVEGGAQVIDVNMDEGMLDSEAAMVTFLNLIASEPDIAKLPIMIDSSKWSVIEAGLKCVQGKAIVNSISLKEGEEKFKEYATKVKRYGAAAVIMAFDEQGQADSYERRIEICERAYTILTKELNFPPEDIIFDPNILTVATGIEEHNNYAVDFIKATEWIKKNLPYAKVSGGVSNISFSFRGNDVVREAMHSAFLYRAIKAGMDMGIVNAGMIAVYEDIPKDLLELVEDVLWNRRADSTERLVNFAESIKSKGKEQIKDESWRQGTVQQRLTHSLVKGVVDYIDQDIEEARQQYDKPLQVIEGPLMDGMNVVGDLFGEGKMFLPQVVKSARVMKKAVAYLLPYIEAEKVRYAAANPNEKSDSKGDTAGKILMATVKGDVHDIGKNIVGVVLGCNNYEVIDLGVMVPAEKILQTAREHNVDIIGLSGLITPSLDEMVHVAKEMERQGFKIPLLIGGATTSRIHTAVKIAPNYSGAVVHVLDASRSVPVAGKLANMKSIGEFSAEIKAEYEKLRLDHASRQKDKNYIPIEKARENRTKIDWESTKITKPAFLGNKYFHDYDLAEIARYIDWTPFFQTWQLQGKYPKIFDNPTVGVEAKKLFEDANALLQEVIEKKLLTAKAVIGFYPANAVDDDVILYDFEEKEVEVACDKHGSHTSLNYQLKAMNGSAAKYAPEITKHAKFEIGNKIHFLRQQGQKGANLPNISLSDFVAPIETGKADYIGAFAVTAGIGIEKLIERFEKDHDDYNSIMIKAIADRLAEAFAELMHARVRKEFWGYDRKESLSNEDLIEEKYQGIRPAPGYPACPDHTEKRILFDLLDAENQVDIKLTESFAMYPASSVSGWYFSHPESKYFGLGKIAKDQVEEYARRKGMSVEDAERWLAPNLNYD</sequence>
<dbReference type="InterPro" id="IPR006158">
    <property type="entry name" value="Cobalamin-bd"/>
</dbReference>
<keyword evidence="11 21" id="KW-0808">Transferase</keyword>
<dbReference type="Proteomes" id="UP000480178">
    <property type="component" value="Chromosome"/>
</dbReference>
<evidence type="ECO:0000256" key="22">
    <source>
        <dbReference type="PIRSR" id="PIRSR000381-1"/>
    </source>
</evidence>
<feature type="binding site" description="axial binding residue" evidence="22">
    <location>
        <position position="764"/>
    </location>
    <ligand>
        <name>methylcob(III)alamin</name>
        <dbReference type="ChEBI" id="CHEBI:28115"/>
    </ligand>
    <ligandPart>
        <name>Co</name>
        <dbReference type="ChEBI" id="CHEBI:27638"/>
    </ligandPart>
</feature>
<dbReference type="PROSITE" id="PS51332">
    <property type="entry name" value="B12_BINDING"/>
    <property type="match status" value="1"/>
</dbReference>
<dbReference type="Pfam" id="PF02965">
    <property type="entry name" value="Met_synt_B12"/>
    <property type="match status" value="1"/>
</dbReference>
<dbReference type="PROSITE" id="PS51337">
    <property type="entry name" value="B12_BINDING_NTER"/>
    <property type="match status" value="1"/>
</dbReference>
<dbReference type="Gene3D" id="1.10.1240.10">
    <property type="entry name" value="Methionine synthase domain"/>
    <property type="match status" value="1"/>
</dbReference>
<dbReference type="GO" id="GO:0046653">
    <property type="term" value="P:tetrahydrofolate metabolic process"/>
    <property type="evidence" value="ECO:0007669"/>
    <property type="project" value="TreeGrafter"/>
</dbReference>
<evidence type="ECO:0000313" key="30">
    <source>
        <dbReference type="EMBL" id="QHT69820.1"/>
    </source>
</evidence>
<dbReference type="PROSITE" id="PS50970">
    <property type="entry name" value="HCY"/>
    <property type="match status" value="1"/>
</dbReference>
<evidence type="ECO:0000256" key="11">
    <source>
        <dbReference type="ARBA" id="ARBA00022679"/>
    </source>
</evidence>
<dbReference type="InterPro" id="IPR000489">
    <property type="entry name" value="Pterin-binding_dom"/>
</dbReference>
<evidence type="ECO:0000259" key="25">
    <source>
        <dbReference type="PROSITE" id="PS50970"/>
    </source>
</evidence>
<dbReference type="PANTHER" id="PTHR45833">
    <property type="entry name" value="METHIONINE SYNTHASE"/>
    <property type="match status" value="1"/>
</dbReference>
<dbReference type="GO" id="GO:0008270">
    <property type="term" value="F:zinc ion binding"/>
    <property type="evidence" value="ECO:0007669"/>
    <property type="project" value="UniProtKB-UniRule"/>
</dbReference>
<dbReference type="SUPFAM" id="SSF51717">
    <property type="entry name" value="Dihydropteroate synthetase-like"/>
    <property type="match status" value="1"/>
</dbReference>
<comment type="similarity">
    <text evidence="5">Belongs to the vitamin-B12 dependent methionine synthase family.</text>
</comment>
<dbReference type="Pfam" id="PF00809">
    <property type="entry name" value="Pterin_bind"/>
    <property type="match status" value="1"/>
</dbReference>
<evidence type="ECO:0000256" key="12">
    <source>
        <dbReference type="ARBA" id="ARBA00022691"/>
    </source>
</evidence>
<feature type="binding site" evidence="23">
    <location>
        <position position="813"/>
    </location>
    <ligand>
        <name>methylcob(III)alamin</name>
        <dbReference type="ChEBI" id="CHEBI:28115"/>
    </ligand>
</feature>
<dbReference type="GO" id="GO:0050667">
    <property type="term" value="P:homocysteine metabolic process"/>
    <property type="evidence" value="ECO:0007669"/>
    <property type="project" value="TreeGrafter"/>
</dbReference>
<dbReference type="GO" id="GO:0032259">
    <property type="term" value="P:methylation"/>
    <property type="evidence" value="ECO:0007669"/>
    <property type="project" value="UniProtKB-KW"/>
</dbReference>
<feature type="binding site" evidence="23">
    <location>
        <begin position="761"/>
        <end position="765"/>
    </location>
    <ligand>
        <name>methylcob(III)alamin</name>
        <dbReference type="ChEBI" id="CHEBI:28115"/>
    </ligand>
</feature>
<dbReference type="InterPro" id="IPR003726">
    <property type="entry name" value="HCY_dom"/>
</dbReference>
<name>A0A6C0GQP0_9BACT</name>
<feature type="binding site" evidence="23">
    <location>
        <position position="809"/>
    </location>
    <ligand>
        <name>methylcob(III)alamin</name>
        <dbReference type="ChEBI" id="CHEBI:28115"/>
    </ligand>
</feature>
<dbReference type="PROSITE" id="PS50972">
    <property type="entry name" value="PTERIN_BINDING"/>
    <property type="match status" value="1"/>
</dbReference>
<dbReference type="Gene3D" id="3.10.196.10">
    <property type="entry name" value="Vitamin B12-dependent methionine synthase, activation domain"/>
    <property type="match status" value="2"/>
</dbReference>
<evidence type="ECO:0000256" key="21">
    <source>
        <dbReference type="PIRNR" id="PIRNR000381"/>
    </source>
</evidence>
<evidence type="ECO:0000256" key="4">
    <source>
        <dbReference type="ARBA" id="ARBA00005178"/>
    </source>
</evidence>
<evidence type="ECO:0000256" key="6">
    <source>
        <dbReference type="ARBA" id="ARBA00012032"/>
    </source>
</evidence>
<comment type="catalytic activity">
    <reaction evidence="1 21">
        <text>(6S)-5-methyl-5,6,7,8-tetrahydrofolate + L-homocysteine = (6S)-5,6,7,8-tetrahydrofolate + L-methionine</text>
        <dbReference type="Rhea" id="RHEA:11172"/>
        <dbReference type="ChEBI" id="CHEBI:18608"/>
        <dbReference type="ChEBI" id="CHEBI:57453"/>
        <dbReference type="ChEBI" id="CHEBI:57844"/>
        <dbReference type="ChEBI" id="CHEBI:58199"/>
        <dbReference type="EC" id="2.1.1.13"/>
    </reaction>
</comment>
<dbReference type="AlphaFoldDB" id="A0A6C0GQP0"/>
<evidence type="ECO:0000256" key="14">
    <source>
        <dbReference type="ARBA" id="ARBA00022737"/>
    </source>
</evidence>
<feature type="binding site" evidence="23">
    <location>
        <position position="1179"/>
    </location>
    <ligand>
        <name>S-adenosyl-L-methionine</name>
        <dbReference type="ChEBI" id="CHEBI:59789"/>
    </ligand>
</feature>
<dbReference type="EMBL" id="CP048222">
    <property type="protein sequence ID" value="QHT69820.1"/>
    <property type="molecule type" value="Genomic_DNA"/>
</dbReference>
<comment type="domain">
    <text evidence="21">Modular enzyme with four functionally distinct domains. The isolated Hcy-binding domain catalyzes methyl transfer from free methylcobalamin to homocysteine. The Hcy-binding domain in association with the pterin-binding domain catalyzes the methylation of cob(I)alamin by methyltetrahydrofolate and the methylation of homocysteine. The B12-binding domain binds the cofactor. The AdoMet activation domain binds S-adenosyl-L-methionine. Under aerobic conditions cob(I)alamin can be converted to inactive cob(II)alamin. Reductive methylation by S-adenosyl-L-methionine and flavodoxin regenerates methylcobalamin.</text>
</comment>
<dbReference type="EC" id="2.1.1.13" evidence="6 20"/>
<evidence type="ECO:0000259" key="29">
    <source>
        <dbReference type="PROSITE" id="PS51337"/>
    </source>
</evidence>
<dbReference type="GO" id="GO:0005829">
    <property type="term" value="C:cytosol"/>
    <property type="evidence" value="ECO:0007669"/>
    <property type="project" value="TreeGrafter"/>
</dbReference>
<feature type="binding site" evidence="22 24">
    <location>
        <position position="306"/>
    </location>
    <ligand>
        <name>Zn(2+)</name>
        <dbReference type="ChEBI" id="CHEBI:29105"/>
    </ligand>
</feature>
<dbReference type="FunFam" id="1.10.1240.10:FF:000001">
    <property type="entry name" value="Methionine synthase"/>
    <property type="match status" value="1"/>
</dbReference>
<dbReference type="InterPro" id="IPR050554">
    <property type="entry name" value="Met_Synthase/Corrinoid"/>
</dbReference>
<evidence type="ECO:0000256" key="13">
    <source>
        <dbReference type="ARBA" id="ARBA00022723"/>
    </source>
</evidence>
<keyword evidence="14" id="KW-0677">Repeat</keyword>
<dbReference type="SUPFAM" id="SSF82282">
    <property type="entry name" value="Homocysteine S-methyltransferase"/>
    <property type="match status" value="1"/>
</dbReference>
<evidence type="ECO:0000256" key="5">
    <source>
        <dbReference type="ARBA" id="ARBA00010398"/>
    </source>
</evidence>
<dbReference type="PANTHER" id="PTHR45833:SF1">
    <property type="entry name" value="METHIONINE SYNTHASE"/>
    <property type="match status" value="1"/>
</dbReference>
<feature type="binding site" evidence="23">
    <location>
        <begin position="1234"/>
        <end position="1235"/>
    </location>
    <ligand>
        <name>S-adenosyl-L-methionine</name>
        <dbReference type="ChEBI" id="CHEBI:59789"/>
    </ligand>
</feature>
<evidence type="ECO:0000256" key="24">
    <source>
        <dbReference type="PROSITE-ProRule" id="PRU00333"/>
    </source>
</evidence>
<comment type="pathway">
    <text evidence="4 21">Amino-acid biosynthesis; L-methionine biosynthesis via de novo pathway; L-methionine from L-homocysteine (MetH route): step 1/1.</text>
</comment>
<dbReference type="CDD" id="cd00740">
    <property type="entry name" value="MeTr"/>
    <property type="match status" value="1"/>
</dbReference>
<dbReference type="InterPro" id="IPR004223">
    <property type="entry name" value="VitB12-dep_Met_synth_activ_dom"/>
</dbReference>
<feature type="domain" description="AdoMet activation" evidence="27">
    <location>
        <begin position="902"/>
        <end position="1270"/>
    </location>
</feature>
<evidence type="ECO:0000256" key="10">
    <source>
        <dbReference type="ARBA" id="ARBA00022628"/>
    </source>
</evidence>
<comment type="function">
    <text evidence="18 21">Catalyzes the transfer of a methyl group from methyl-cobalamin to homocysteine, yielding enzyme-bound cob(I)alamin and methionine. Subsequently, remethylates the cofactor using methyltetrahydrofolate.</text>
</comment>
<dbReference type="Pfam" id="PF02607">
    <property type="entry name" value="B12-binding_2"/>
    <property type="match status" value="1"/>
</dbReference>
<dbReference type="Pfam" id="PF02310">
    <property type="entry name" value="B12-binding"/>
    <property type="match status" value="1"/>
</dbReference>
<dbReference type="NCBIfam" id="NF007024">
    <property type="entry name" value="PRK09490.1"/>
    <property type="match status" value="1"/>
</dbReference>
<dbReference type="Gene3D" id="3.40.50.280">
    <property type="entry name" value="Cobalamin-binding domain"/>
    <property type="match status" value="1"/>
</dbReference>
<dbReference type="SMART" id="SM01018">
    <property type="entry name" value="B12-binding_2"/>
    <property type="match status" value="1"/>
</dbReference>
<dbReference type="SUPFAM" id="SSF56507">
    <property type="entry name" value="Methionine synthase activation domain-like"/>
    <property type="match status" value="1"/>
</dbReference>